<evidence type="ECO:0000313" key="13">
    <source>
        <dbReference type="Proteomes" id="UP000000483"/>
    </source>
</evidence>
<keyword evidence="7" id="KW-0594">Phospholipid biosynthesis</keyword>
<dbReference type="STRING" id="880072.Desac_0199"/>
<evidence type="ECO:0000256" key="11">
    <source>
        <dbReference type="SAM" id="Phobius"/>
    </source>
</evidence>
<dbReference type="GO" id="GO:0004609">
    <property type="term" value="F:phosphatidylserine decarboxylase activity"/>
    <property type="evidence" value="ECO:0007669"/>
    <property type="project" value="UniProtKB-EC"/>
</dbReference>
<dbReference type="HOGENOM" id="CLU_072492_0_0_7"/>
<dbReference type="GO" id="GO:0008654">
    <property type="term" value="P:phospholipid biosynthetic process"/>
    <property type="evidence" value="ECO:0007669"/>
    <property type="project" value="UniProtKB-KW"/>
</dbReference>
<keyword evidence="1" id="KW-1003">Cell membrane</keyword>
<keyword evidence="11" id="KW-0812">Transmembrane</keyword>
<reference evidence="13" key="2">
    <citation type="submission" date="2011-03" db="EMBL/GenBank/DDBJ databases">
        <title>The complete genome of Desulfobacca acetoxidans DSM 11109.</title>
        <authorList>
            <consortium name="US DOE Joint Genome Institute (JGI-PGF)"/>
            <person name="Lucas S."/>
            <person name="Copeland A."/>
            <person name="Lapidus A."/>
            <person name="Bruce D."/>
            <person name="Goodwin L."/>
            <person name="Pitluck S."/>
            <person name="Peters L."/>
            <person name="Kyrpides N."/>
            <person name="Mavromatis K."/>
            <person name="Ivanova N."/>
            <person name="Ovchinnikova G."/>
            <person name="Teshima H."/>
            <person name="Detter J.C."/>
            <person name="Han C."/>
            <person name="Land M."/>
            <person name="Hauser L."/>
            <person name="Markowitz V."/>
            <person name="Cheng J.-F."/>
            <person name="Hugenholtz P."/>
            <person name="Woyke T."/>
            <person name="Wu D."/>
            <person name="Spring S."/>
            <person name="Schueler E."/>
            <person name="Brambilla E."/>
            <person name="Klenk H.-P."/>
            <person name="Eisen J.A."/>
        </authorList>
    </citation>
    <scope>NUCLEOTIDE SEQUENCE [LARGE SCALE GENOMIC DNA]</scope>
    <source>
        <strain evidence="13">ATCC 700848 / DSM 11109 / ASRB2</strain>
    </source>
</reference>
<evidence type="ECO:0000256" key="8">
    <source>
        <dbReference type="ARBA" id="ARBA00023239"/>
    </source>
</evidence>
<reference evidence="12 13" key="1">
    <citation type="journal article" date="2011" name="Stand. Genomic Sci.">
        <title>Complete genome sequence of the acetate-degrading sulfate reducer Desulfobacca acetoxidans type strain (ASRB2).</title>
        <authorList>
            <person name="Goker M."/>
            <person name="Teshima H."/>
            <person name="Lapidus A."/>
            <person name="Nolan M."/>
            <person name="Lucas S."/>
            <person name="Hammon N."/>
            <person name="Deshpande S."/>
            <person name="Cheng J.F."/>
            <person name="Tapia R."/>
            <person name="Han C."/>
            <person name="Goodwin L."/>
            <person name="Pitluck S."/>
            <person name="Huntemann M."/>
            <person name="Liolios K."/>
            <person name="Ivanova N."/>
            <person name="Pagani I."/>
            <person name="Mavromatis K."/>
            <person name="Ovchinikova G."/>
            <person name="Pati A."/>
            <person name="Chen A."/>
            <person name="Palaniappan K."/>
            <person name="Land M."/>
            <person name="Hauser L."/>
            <person name="Brambilla E.M."/>
            <person name="Rohde M."/>
            <person name="Spring S."/>
            <person name="Detter J.C."/>
            <person name="Woyke T."/>
            <person name="Bristow J."/>
            <person name="Eisen J.A."/>
            <person name="Markowitz V."/>
            <person name="Hugenholtz P."/>
            <person name="Kyrpides N.C."/>
            <person name="Klenk H.P."/>
        </authorList>
    </citation>
    <scope>NUCLEOTIDE SEQUENCE [LARGE SCALE GENOMIC DNA]</scope>
    <source>
        <strain evidence="13">ATCC 700848 / DSM 11109 / ASRB2</strain>
    </source>
</reference>
<evidence type="ECO:0000256" key="7">
    <source>
        <dbReference type="ARBA" id="ARBA00023209"/>
    </source>
</evidence>
<dbReference type="PANTHER" id="PTHR35809">
    <property type="entry name" value="ARCHAETIDYLSERINE DECARBOXYLASE PROENZYME-RELATED"/>
    <property type="match status" value="1"/>
</dbReference>
<organism evidence="12 13">
    <name type="scientific">Desulfobacca acetoxidans (strain ATCC 700848 / DSM 11109 / ASRB2)</name>
    <dbReference type="NCBI Taxonomy" id="880072"/>
    <lineage>
        <taxon>Bacteria</taxon>
        <taxon>Pseudomonadati</taxon>
        <taxon>Thermodesulfobacteriota</taxon>
        <taxon>Desulfobaccia</taxon>
        <taxon>Desulfobaccales</taxon>
        <taxon>Desulfobaccaceae</taxon>
        <taxon>Desulfobacca</taxon>
    </lineage>
</organism>
<dbReference type="KEGG" id="dao:Desac_0199"/>
<dbReference type="AlphaFoldDB" id="F2NC15"/>
<dbReference type="RefSeq" id="WP_013705205.1">
    <property type="nucleotide sequence ID" value="NC_015388.1"/>
</dbReference>
<evidence type="ECO:0000256" key="3">
    <source>
        <dbReference type="ARBA" id="ARBA00022793"/>
    </source>
</evidence>
<evidence type="ECO:0000256" key="10">
    <source>
        <dbReference type="ARBA" id="ARBA00023317"/>
    </source>
</evidence>
<evidence type="ECO:0000256" key="6">
    <source>
        <dbReference type="ARBA" id="ARBA00023145"/>
    </source>
</evidence>
<keyword evidence="13" id="KW-1185">Reference proteome</keyword>
<keyword evidence="4" id="KW-0443">Lipid metabolism</keyword>
<proteinExistence type="predicted"/>
<accession>F2NC15</accession>
<evidence type="ECO:0000313" key="12">
    <source>
        <dbReference type="EMBL" id="AEB08092.1"/>
    </source>
</evidence>
<keyword evidence="5 11" id="KW-0472">Membrane</keyword>
<keyword evidence="2" id="KW-0444">Lipid biosynthesis</keyword>
<evidence type="ECO:0000256" key="9">
    <source>
        <dbReference type="ARBA" id="ARBA00023264"/>
    </source>
</evidence>
<gene>
    <name evidence="12" type="ordered locus">Desac_0199</name>
</gene>
<dbReference type="eggNOG" id="COG0688">
    <property type="taxonomic scope" value="Bacteria"/>
</dbReference>
<keyword evidence="9" id="KW-1208">Phospholipid metabolism</keyword>
<evidence type="ECO:0000256" key="4">
    <source>
        <dbReference type="ARBA" id="ARBA00023098"/>
    </source>
</evidence>
<dbReference type="InterPro" id="IPR003817">
    <property type="entry name" value="PS_Dcarbxylase"/>
</dbReference>
<dbReference type="PANTHER" id="PTHR35809:SF1">
    <property type="entry name" value="ARCHAETIDYLSERINE DECARBOXYLASE PROENZYME-RELATED"/>
    <property type="match status" value="1"/>
</dbReference>
<name>F2NC15_DESAR</name>
<keyword evidence="3" id="KW-0210">Decarboxylase</keyword>
<keyword evidence="10" id="KW-0670">Pyruvate</keyword>
<dbReference type="EMBL" id="CP002629">
    <property type="protein sequence ID" value="AEB08092.1"/>
    <property type="molecule type" value="Genomic_DNA"/>
</dbReference>
<dbReference type="Proteomes" id="UP000000483">
    <property type="component" value="Chromosome"/>
</dbReference>
<feature type="transmembrane region" description="Helical" evidence="11">
    <location>
        <begin position="6"/>
        <end position="26"/>
    </location>
</feature>
<dbReference type="OrthoDB" id="9790893at2"/>
<keyword evidence="6" id="KW-0865">Zymogen</keyword>
<keyword evidence="8 12" id="KW-0456">Lyase</keyword>
<dbReference type="InterPro" id="IPR033175">
    <property type="entry name" value="PSD-A"/>
</dbReference>
<sequence length="232" mass="25939">MEAGLLILLGIIVALAVGGYVFWRYFWFFRNPERDIPTKDVIVSPADGTVVYVKQVLPQEKIVAVKAGVELSINDITKNDLRTPKVLIGVFMSPLNVHYNRMPLAGEIEFIRHYPAQGANRHMGWMHLRTLLGRQPLYANSTHIFTNERTVTKFRSFFKNADLTGYIVQIAGGSVNGIDSYVSPGQRLNKGDIFGMIRIGSQVDLVLTWLPGMRLQVKPGDKVRAGESILIA</sequence>
<protein>
    <submittedName>
        <fullName evidence="12">Phosphatidylserine decarboxylase</fullName>
        <ecNumber evidence="12">4.1.1.65</ecNumber>
    </submittedName>
</protein>
<evidence type="ECO:0000256" key="2">
    <source>
        <dbReference type="ARBA" id="ARBA00022516"/>
    </source>
</evidence>
<keyword evidence="11" id="KW-1133">Transmembrane helix</keyword>
<dbReference type="Pfam" id="PF02666">
    <property type="entry name" value="PS_Dcarbxylase"/>
    <property type="match status" value="1"/>
</dbReference>
<evidence type="ECO:0000256" key="5">
    <source>
        <dbReference type="ARBA" id="ARBA00023136"/>
    </source>
</evidence>
<dbReference type="EC" id="4.1.1.65" evidence="12"/>
<evidence type="ECO:0000256" key="1">
    <source>
        <dbReference type="ARBA" id="ARBA00022475"/>
    </source>
</evidence>